<dbReference type="Gene3D" id="1.10.150.130">
    <property type="match status" value="1"/>
</dbReference>
<dbReference type="InterPro" id="IPR050090">
    <property type="entry name" value="Tyrosine_recombinase_XerCD"/>
</dbReference>
<dbReference type="OrthoDB" id="9803188at2"/>
<organism evidence="5 6">
    <name type="scientific">Alicyclobacillus acidoterrestris (strain ATCC 49025 / DSM 3922 / CIP 106132 / NCIMB 13137 / GD3B)</name>
    <dbReference type="NCBI Taxonomy" id="1356854"/>
    <lineage>
        <taxon>Bacteria</taxon>
        <taxon>Bacillati</taxon>
        <taxon>Bacillota</taxon>
        <taxon>Bacilli</taxon>
        <taxon>Bacillales</taxon>
        <taxon>Alicyclobacillaceae</taxon>
        <taxon>Alicyclobacillus</taxon>
    </lineage>
</organism>
<dbReference type="Pfam" id="PF14657">
    <property type="entry name" value="Arm-DNA-bind_4"/>
    <property type="match status" value="1"/>
</dbReference>
<keyword evidence="2" id="KW-0229">DNA integration</keyword>
<evidence type="ECO:0000313" key="5">
    <source>
        <dbReference type="EMBL" id="UNO49014.1"/>
    </source>
</evidence>
<dbReference type="InterPro" id="IPR011010">
    <property type="entry name" value="DNA_brk_join_enz"/>
</dbReference>
<dbReference type="STRING" id="1356854.N007_01935"/>
<gene>
    <name evidence="5" type="ORF">K1I37_00105</name>
</gene>
<dbReference type="Pfam" id="PF00589">
    <property type="entry name" value="Phage_integrase"/>
    <property type="match status" value="1"/>
</dbReference>
<dbReference type="GO" id="GO:0015074">
    <property type="term" value="P:DNA integration"/>
    <property type="evidence" value="ECO:0007669"/>
    <property type="project" value="UniProtKB-KW"/>
</dbReference>
<dbReference type="AlphaFoldDB" id="T0BKK2"/>
<dbReference type="InterPro" id="IPR002104">
    <property type="entry name" value="Integrase_catalytic"/>
</dbReference>
<dbReference type="CDD" id="cd01189">
    <property type="entry name" value="INT_ICEBs1_C_like"/>
    <property type="match status" value="1"/>
</dbReference>
<evidence type="ECO:0000256" key="4">
    <source>
        <dbReference type="ARBA" id="ARBA00023172"/>
    </source>
</evidence>
<dbReference type="InterPro" id="IPR044068">
    <property type="entry name" value="CB"/>
</dbReference>
<dbReference type="GO" id="GO:0003677">
    <property type="term" value="F:DNA binding"/>
    <property type="evidence" value="ECO:0007669"/>
    <property type="project" value="UniProtKB-UniRule"/>
</dbReference>
<name>T0BKK2_ALIAG</name>
<dbReference type="InterPro" id="IPR004107">
    <property type="entry name" value="Integrase_SAM-like_N"/>
</dbReference>
<evidence type="ECO:0000256" key="2">
    <source>
        <dbReference type="ARBA" id="ARBA00022908"/>
    </source>
</evidence>
<protein>
    <submittedName>
        <fullName evidence="5">Site-specific integrase</fullName>
    </submittedName>
</protein>
<dbReference type="Pfam" id="PF14659">
    <property type="entry name" value="Phage_int_SAM_3"/>
    <property type="match status" value="1"/>
</dbReference>
<accession>A0A9E7CR19</accession>
<dbReference type="eggNOG" id="COG0582">
    <property type="taxonomic scope" value="Bacteria"/>
</dbReference>
<dbReference type="PROSITE" id="PS51898">
    <property type="entry name" value="TYR_RECOMBINASE"/>
    <property type="match status" value="1"/>
</dbReference>
<evidence type="ECO:0000256" key="3">
    <source>
        <dbReference type="ARBA" id="ARBA00023125"/>
    </source>
</evidence>
<proteinExistence type="inferred from homology"/>
<dbReference type="InterPro" id="IPR028259">
    <property type="entry name" value="AP2-like_int_N"/>
</dbReference>
<evidence type="ECO:0000313" key="6">
    <source>
        <dbReference type="Proteomes" id="UP000829401"/>
    </source>
</evidence>
<dbReference type="KEGG" id="aaco:K1I37_00105"/>
<dbReference type="PANTHER" id="PTHR30349:SF64">
    <property type="entry name" value="PROPHAGE INTEGRASE INTD-RELATED"/>
    <property type="match status" value="1"/>
</dbReference>
<sequence length="381" mass="42994">MAAGHVRKRGNKWAAVVFLGLDGRGKRKYKWYSGFDTKKAAQAELNRILHEMNEGTYVVPVKSTMESYMLRWLEHVRDRVRPGTYRQYEWLTMQHIIPHIGRIAPDKLQAEQVQRLYDGLLHGDKPLSARSVLHLHRVLHQAMGRAVKWGIVARNVCEAVEPPRPKKVAIEFWEEAELTEFLRAATSSQHYIAFLLLASTGMRVGEVLGLRWDRVDLDKGVISVEVSYSYTGSGYELEAPKTEAGRRSVDISDGVVAALRAHKSKQAKLRLKLGEKWEDNNLVVATGTGRFVLGHNLRKSFNVVVERAGLKRIPMYNLRHTHATIMLRRGVHPKIVQERLGHSDISVTLNTYSQVIPGLQAAAANSLDDLFSSIQTPISKA</sequence>
<dbReference type="RefSeq" id="WP_021298576.1">
    <property type="nucleotide sequence ID" value="NZ_AURB01000197.1"/>
</dbReference>
<dbReference type="Gene3D" id="1.10.443.10">
    <property type="entry name" value="Intergrase catalytic core"/>
    <property type="match status" value="1"/>
</dbReference>
<comment type="similarity">
    <text evidence="1">Belongs to the 'phage' integrase family.</text>
</comment>
<dbReference type="PANTHER" id="PTHR30349">
    <property type="entry name" value="PHAGE INTEGRASE-RELATED"/>
    <property type="match status" value="1"/>
</dbReference>
<dbReference type="EMBL" id="CP080467">
    <property type="protein sequence ID" value="UNO49014.1"/>
    <property type="molecule type" value="Genomic_DNA"/>
</dbReference>
<dbReference type="GO" id="GO:0006310">
    <property type="term" value="P:DNA recombination"/>
    <property type="evidence" value="ECO:0007669"/>
    <property type="project" value="UniProtKB-KW"/>
</dbReference>
<reference evidence="6" key="1">
    <citation type="journal article" date="2022" name="G3 (Bethesda)">
        <title>Unveiling the complete genome sequence of Alicyclobacillus acidoterrestris DSM 3922T, a taint-producing strain.</title>
        <authorList>
            <person name="Leonardo I.C."/>
            <person name="Barreto Crespo M.T."/>
            <person name="Gaspar F.B."/>
        </authorList>
    </citation>
    <scope>NUCLEOTIDE SEQUENCE [LARGE SCALE GENOMIC DNA]</scope>
    <source>
        <strain evidence="6">DSM 3922</strain>
    </source>
</reference>
<keyword evidence="3" id="KW-0238">DNA-binding</keyword>
<dbReference type="InterPro" id="IPR013762">
    <property type="entry name" value="Integrase-like_cat_sf"/>
</dbReference>
<dbReference type="SUPFAM" id="SSF56349">
    <property type="entry name" value="DNA breaking-rejoining enzymes"/>
    <property type="match status" value="1"/>
</dbReference>
<dbReference type="PROSITE" id="PS51900">
    <property type="entry name" value="CB"/>
    <property type="match status" value="1"/>
</dbReference>
<dbReference type="InterPro" id="IPR010998">
    <property type="entry name" value="Integrase_recombinase_N"/>
</dbReference>
<keyword evidence="4" id="KW-0233">DNA recombination</keyword>
<dbReference type="Proteomes" id="UP000829401">
    <property type="component" value="Chromosome"/>
</dbReference>
<evidence type="ECO:0000256" key="1">
    <source>
        <dbReference type="ARBA" id="ARBA00008857"/>
    </source>
</evidence>
<keyword evidence="6" id="KW-1185">Reference proteome</keyword>
<accession>T0BKK2</accession>